<keyword evidence="2" id="KW-1185">Reference proteome</keyword>
<dbReference type="AlphaFoldDB" id="A0A9D4JFF1"/>
<organism evidence="1 2">
    <name type="scientific">Dreissena polymorpha</name>
    <name type="common">Zebra mussel</name>
    <name type="synonym">Mytilus polymorpha</name>
    <dbReference type="NCBI Taxonomy" id="45954"/>
    <lineage>
        <taxon>Eukaryota</taxon>
        <taxon>Metazoa</taxon>
        <taxon>Spiralia</taxon>
        <taxon>Lophotrochozoa</taxon>
        <taxon>Mollusca</taxon>
        <taxon>Bivalvia</taxon>
        <taxon>Autobranchia</taxon>
        <taxon>Heteroconchia</taxon>
        <taxon>Euheterodonta</taxon>
        <taxon>Imparidentia</taxon>
        <taxon>Neoheterodontei</taxon>
        <taxon>Myida</taxon>
        <taxon>Dreissenoidea</taxon>
        <taxon>Dreissenidae</taxon>
        <taxon>Dreissena</taxon>
    </lineage>
</organism>
<proteinExistence type="predicted"/>
<dbReference type="PANTHER" id="PTHR14187:SF5">
    <property type="entry name" value="HEAT SHOCK 70 KDA PROTEIN 12A"/>
    <property type="match status" value="1"/>
</dbReference>
<accession>A0A9D4JFF1</accession>
<reference evidence="1" key="2">
    <citation type="submission" date="2020-11" db="EMBL/GenBank/DDBJ databases">
        <authorList>
            <person name="McCartney M.A."/>
            <person name="Auch B."/>
            <person name="Kono T."/>
            <person name="Mallez S."/>
            <person name="Becker A."/>
            <person name="Gohl D.M."/>
            <person name="Silverstein K.A.T."/>
            <person name="Koren S."/>
            <person name="Bechman K.B."/>
            <person name="Herman A."/>
            <person name="Abrahante J.E."/>
            <person name="Garbe J."/>
        </authorList>
    </citation>
    <scope>NUCLEOTIDE SEQUENCE</scope>
    <source>
        <strain evidence="1">Duluth1</strain>
        <tissue evidence="1">Whole animal</tissue>
    </source>
</reference>
<reference evidence="1" key="1">
    <citation type="journal article" date="2019" name="bioRxiv">
        <title>The Genome of the Zebra Mussel, Dreissena polymorpha: A Resource for Invasive Species Research.</title>
        <authorList>
            <person name="McCartney M.A."/>
            <person name="Auch B."/>
            <person name="Kono T."/>
            <person name="Mallez S."/>
            <person name="Zhang Y."/>
            <person name="Obille A."/>
            <person name="Becker A."/>
            <person name="Abrahante J.E."/>
            <person name="Garbe J."/>
            <person name="Badalamenti J.P."/>
            <person name="Herman A."/>
            <person name="Mangelson H."/>
            <person name="Liachko I."/>
            <person name="Sullivan S."/>
            <person name="Sone E.D."/>
            <person name="Koren S."/>
            <person name="Silverstein K.A.T."/>
            <person name="Beckman K.B."/>
            <person name="Gohl D.M."/>
        </authorList>
    </citation>
    <scope>NUCLEOTIDE SEQUENCE</scope>
    <source>
        <strain evidence="1">Duluth1</strain>
        <tissue evidence="1">Whole animal</tissue>
    </source>
</reference>
<dbReference type="Proteomes" id="UP000828390">
    <property type="component" value="Unassembled WGS sequence"/>
</dbReference>
<comment type="caution">
    <text evidence="1">The sequence shown here is derived from an EMBL/GenBank/DDBJ whole genome shotgun (WGS) entry which is preliminary data.</text>
</comment>
<evidence type="ECO:0000313" key="2">
    <source>
        <dbReference type="Proteomes" id="UP000828390"/>
    </source>
</evidence>
<protein>
    <submittedName>
        <fullName evidence="1">Uncharacterized protein</fullName>
    </submittedName>
</protein>
<name>A0A9D4JFF1_DREPO</name>
<gene>
    <name evidence="1" type="ORF">DPMN_135042</name>
</gene>
<dbReference type="EMBL" id="JAIWYP010000006">
    <property type="protein sequence ID" value="KAH3806718.1"/>
    <property type="molecule type" value="Genomic_DNA"/>
</dbReference>
<evidence type="ECO:0000313" key="1">
    <source>
        <dbReference type="EMBL" id="KAH3806718.1"/>
    </source>
</evidence>
<sequence>MFGHKPDIISSRVMDYTYGIEMYGWYDENKHPVGKKLFREGKWMAEHFFEIFVMVNDDVPVDSKVYCSTTPGAEISVIPIYRTKVRDPVFITDPGCELLGTLEIENDKDMPLEEQTNKTTFIFGDTELLIEIKNISTGKVETLTLDVMKQL</sequence>
<dbReference type="PANTHER" id="PTHR14187">
    <property type="entry name" value="ALPHA KINASE/ELONGATION FACTOR 2 KINASE"/>
    <property type="match status" value="1"/>
</dbReference>